<dbReference type="Pfam" id="PF00145">
    <property type="entry name" value="DNA_methylase"/>
    <property type="match status" value="1"/>
</dbReference>
<dbReference type="Gene3D" id="3.90.120.10">
    <property type="entry name" value="DNA Methylase, subunit A, domain 2"/>
    <property type="match status" value="2"/>
</dbReference>
<name>A0A5E4YL50_9BURK</name>
<evidence type="ECO:0000256" key="5">
    <source>
        <dbReference type="ARBA" id="ARBA00047422"/>
    </source>
</evidence>
<evidence type="ECO:0000256" key="7">
    <source>
        <dbReference type="RuleBase" id="RU000416"/>
    </source>
</evidence>
<comment type="catalytic activity">
    <reaction evidence="5 8">
        <text>a 2'-deoxycytidine in DNA + S-adenosyl-L-methionine = a 5-methyl-2'-deoxycytidine in DNA + S-adenosyl-L-homocysteine + H(+)</text>
        <dbReference type="Rhea" id="RHEA:13681"/>
        <dbReference type="Rhea" id="RHEA-COMP:11369"/>
        <dbReference type="Rhea" id="RHEA-COMP:11370"/>
        <dbReference type="ChEBI" id="CHEBI:15378"/>
        <dbReference type="ChEBI" id="CHEBI:57856"/>
        <dbReference type="ChEBI" id="CHEBI:59789"/>
        <dbReference type="ChEBI" id="CHEBI:85452"/>
        <dbReference type="ChEBI" id="CHEBI:85454"/>
        <dbReference type="EC" id="2.1.1.37"/>
    </reaction>
</comment>
<dbReference type="RefSeq" id="WP_174995115.1">
    <property type="nucleotide sequence ID" value="NZ_CABPSB010000023.1"/>
</dbReference>
<dbReference type="EMBL" id="CABPSB010000023">
    <property type="protein sequence ID" value="VVE49459.1"/>
    <property type="molecule type" value="Genomic_DNA"/>
</dbReference>
<evidence type="ECO:0000256" key="4">
    <source>
        <dbReference type="ARBA" id="ARBA00022747"/>
    </source>
</evidence>
<dbReference type="PROSITE" id="PS00095">
    <property type="entry name" value="C5_MTASE_2"/>
    <property type="match status" value="1"/>
</dbReference>
<dbReference type="EC" id="2.1.1.37" evidence="8"/>
<dbReference type="InterPro" id="IPR018117">
    <property type="entry name" value="C5_DNA_meth_AS"/>
</dbReference>
<dbReference type="Gene3D" id="3.40.50.150">
    <property type="entry name" value="Vaccinia Virus protein VP39"/>
    <property type="match status" value="1"/>
</dbReference>
<dbReference type="InterPro" id="IPR031303">
    <property type="entry name" value="C5_meth_CS"/>
</dbReference>
<dbReference type="NCBIfam" id="TIGR00675">
    <property type="entry name" value="dcm"/>
    <property type="match status" value="1"/>
</dbReference>
<protein>
    <recommendedName>
        <fullName evidence="8">Cytosine-specific methyltransferase</fullName>
        <ecNumber evidence="8">2.1.1.37</ecNumber>
    </recommendedName>
</protein>
<gene>
    <name evidence="9" type="ORF">PAN31108_04612</name>
</gene>
<dbReference type="PROSITE" id="PS51679">
    <property type="entry name" value="SAM_MT_C5"/>
    <property type="match status" value="1"/>
</dbReference>
<dbReference type="InterPro" id="IPR050390">
    <property type="entry name" value="C5-Methyltransferase"/>
</dbReference>
<evidence type="ECO:0000256" key="1">
    <source>
        <dbReference type="ARBA" id="ARBA00022603"/>
    </source>
</evidence>
<dbReference type="GO" id="GO:0009307">
    <property type="term" value="P:DNA restriction-modification system"/>
    <property type="evidence" value="ECO:0007669"/>
    <property type="project" value="UniProtKB-KW"/>
</dbReference>
<dbReference type="Proteomes" id="UP000406256">
    <property type="component" value="Unassembled WGS sequence"/>
</dbReference>
<accession>A0A5E4YL50</accession>
<dbReference type="AlphaFoldDB" id="A0A5E4YL50"/>
<evidence type="ECO:0000256" key="6">
    <source>
        <dbReference type="PROSITE-ProRule" id="PRU01016"/>
    </source>
</evidence>
<dbReference type="PANTHER" id="PTHR10629:SF52">
    <property type="entry name" value="DNA (CYTOSINE-5)-METHYLTRANSFERASE 1"/>
    <property type="match status" value="1"/>
</dbReference>
<evidence type="ECO:0000256" key="2">
    <source>
        <dbReference type="ARBA" id="ARBA00022679"/>
    </source>
</evidence>
<proteinExistence type="inferred from homology"/>
<dbReference type="PRINTS" id="PR00105">
    <property type="entry name" value="C5METTRFRASE"/>
</dbReference>
<organism evidence="9 10">
    <name type="scientific">Pandoraea anhela</name>
    <dbReference type="NCBI Taxonomy" id="2508295"/>
    <lineage>
        <taxon>Bacteria</taxon>
        <taxon>Pseudomonadati</taxon>
        <taxon>Pseudomonadota</taxon>
        <taxon>Betaproteobacteria</taxon>
        <taxon>Burkholderiales</taxon>
        <taxon>Burkholderiaceae</taxon>
        <taxon>Pandoraea</taxon>
    </lineage>
</organism>
<keyword evidence="2 6" id="KW-0808">Transferase</keyword>
<dbReference type="InterPro" id="IPR029063">
    <property type="entry name" value="SAM-dependent_MTases_sf"/>
</dbReference>
<evidence type="ECO:0000256" key="3">
    <source>
        <dbReference type="ARBA" id="ARBA00022691"/>
    </source>
</evidence>
<dbReference type="GO" id="GO:0003886">
    <property type="term" value="F:DNA (cytosine-5-)-methyltransferase activity"/>
    <property type="evidence" value="ECO:0007669"/>
    <property type="project" value="UniProtKB-EC"/>
</dbReference>
<keyword evidence="4" id="KW-0680">Restriction system</keyword>
<comment type="similarity">
    <text evidence="6 7">Belongs to the class I-like SAM-binding methyltransferase superfamily. C5-methyltransferase family.</text>
</comment>
<keyword evidence="3 6" id="KW-0949">S-adenosyl-L-methionine</keyword>
<evidence type="ECO:0000313" key="10">
    <source>
        <dbReference type="Proteomes" id="UP000406256"/>
    </source>
</evidence>
<evidence type="ECO:0000313" key="9">
    <source>
        <dbReference type="EMBL" id="VVE49459.1"/>
    </source>
</evidence>
<dbReference type="PROSITE" id="PS51257">
    <property type="entry name" value="PROKAR_LIPOPROTEIN"/>
    <property type="match status" value="1"/>
</dbReference>
<keyword evidence="10" id="KW-1185">Reference proteome</keyword>
<keyword evidence="1 6" id="KW-0489">Methyltransferase</keyword>
<sequence length="399" mass="44287">MSKRKAETPSVASFFSGCGGLDIGFETAGFDIRHAFDVDHDALLTYNSNLRNVAQHLDLSTNTPCVGPIDVLLAGAPCQGFSTAGKRNTNDPRNQLLLRIPELVEANSPRVVVVENVPGVRSGIMNDYWAALEGRLRAQDYQVKTEELSANEVGGAQLRKRVFMICWRGNAADPSIPRSAAAKSLGEVLLDIDPQAPNHDLTDSVLDKKTLAIARKIKPGQKLSNVRSGPRSVHTWLIPQVFGETSDIEKQILQSLIGLRRQIRRRENGDADPVEIKILEKMFGKSQARNAIRTLVDKDYLERHEVDYVDLKHTFNGLYRRLTLDAPSYTVDTRFCSPRHFLHPSANRGFTAREAARIQGFPDNFTFIGKKTSVHRMIGNAVSPVVSRALASLVKDLLR</sequence>
<evidence type="ECO:0000256" key="8">
    <source>
        <dbReference type="RuleBase" id="RU000417"/>
    </source>
</evidence>
<dbReference type="InterPro" id="IPR001525">
    <property type="entry name" value="C5_MeTfrase"/>
</dbReference>
<reference evidence="9 10" key="1">
    <citation type="submission" date="2019-08" db="EMBL/GenBank/DDBJ databases">
        <authorList>
            <person name="Peeters C."/>
        </authorList>
    </citation>
    <scope>NUCLEOTIDE SEQUENCE [LARGE SCALE GENOMIC DNA]</scope>
    <source>
        <strain evidence="9 10">LMG 31108</strain>
    </source>
</reference>
<dbReference type="PROSITE" id="PS00094">
    <property type="entry name" value="C5_MTASE_1"/>
    <property type="match status" value="1"/>
</dbReference>
<feature type="active site" evidence="6">
    <location>
        <position position="78"/>
    </location>
</feature>
<dbReference type="GO" id="GO:0032259">
    <property type="term" value="P:methylation"/>
    <property type="evidence" value="ECO:0007669"/>
    <property type="project" value="UniProtKB-KW"/>
</dbReference>
<dbReference type="SUPFAM" id="SSF53335">
    <property type="entry name" value="S-adenosyl-L-methionine-dependent methyltransferases"/>
    <property type="match status" value="1"/>
</dbReference>
<dbReference type="PANTHER" id="PTHR10629">
    <property type="entry name" value="CYTOSINE-SPECIFIC METHYLTRANSFERASE"/>
    <property type="match status" value="1"/>
</dbReference>